<dbReference type="InterPro" id="IPR017871">
    <property type="entry name" value="ABC_transporter-like_CS"/>
</dbReference>
<feature type="region of interest" description="Disordered" evidence="4">
    <location>
        <begin position="486"/>
        <end position="524"/>
    </location>
</feature>
<evidence type="ECO:0000256" key="3">
    <source>
        <dbReference type="SAM" id="Coils"/>
    </source>
</evidence>
<dbReference type="PANTHER" id="PTHR42855">
    <property type="entry name" value="ABC TRANSPORTER ATP-BINDING SUBUNIT"/>
    <property type="match status" value="1"/>
</dbReference>
<proteinExistence type="predicted"/>
<dbReference type="GO" id="GO:0016887">
    <property type="term" value="F:ATP hydrolysis activity"/>
    <property type="evidence" value="ECO:0007669"/>
    <property type="project" value="InterPro"/>
</dbReference>
<dbReference type="SUPFAM" id="SSF52540">
    <property type="entry name" value="P-loop containing nucleoside triphosphate hydrolases"/>
    <property type="match status" value="2"/>
</dbReference>
<dbReference type="CDD" id="cd03221">
    <property type="entry name" value="ABCF_EF-3"/>
    <property type="match status" value="2"/>
</dbReference>
<evidence type="ECO:0000313" key="6">
    <source>
        <dbReference type="EMBL" id="CAA9275368.1"/>
    </source>
</evidence>
<protein>
    <submittedName>
        <fullName evidence="6">Bis-ABC ATPase Uup</fullName>
    </submittedName>
</protein>
<evidence type="ECO:0000259" key="5">
    <source>
        <dbReference type="PROSITE" id="PS50893"/>
    </source>
</evidence>
<dbReference type="Pfam" id="PF00005">
    <property type="entry name" value="ABC_tran"/>
    <property type="match status" value="2"/>
</dbReference>
<keyword evidence="1" id="KW-0547">Nucleotide-binding</keyword>
<dbReference type="AlphaFoldDB" id="A0A6J4JG50"/>
<dbReference type="PANTHER" id="PTHR42855:SF1">
    <property type="entry name" value="ABC TRANSPORTER DOMAIN-CONTAINING PROTEIN"/>
    <property type="match status" value="1"/>
</dbReference>
<evidence type="ECO:0000256" key="4">
    <source>
        <dbReference type="SAM" id="MobiDB-lite"/>
    </source>
</evidence>
<evidence type="ECO:0000256" key="2">
    <source>
        <dbReference type="ARBA" id="ARBA00022840"/>
    </source>
</evidence>
<feature type="coiled-coil region" evidence="3">
    <location>
        <begin position="533"/>
        <end position="591"/>
    </location>
</feature>
<accession>A0A6J4JG50</accession>
<reference evidence="6" key="1">
    <citation type="submission" date="2020-02" db="EMBL/GenBank/DDBJ databases">
        <authorList>
            <person name="Meier V. D."/>
        </authorList>
    </citation>
    <scope>NUCLEOTIDE SEQUENCE</scope>
    <source>
        <strain evidence="6">AVDCRST_MAG76</strain>
    </source>
</reference>
<dbReference type="GO" id="GO:0005524">
    <property type="term" value="F:ATP binding"/>
    <property type="evidence" value="ECO:0007669"/>
    <property type="project" value="UniProtKB-KW"/>
</dbReference>
<feature type="domain" description="ABC transporter" evidence="5">
    <location>
        <begin position="4"/>
        <end position="208"/>
    </location>
</feature>
<dbReference type="Gene3D" id="3.40.50.300">
    <property type="entry name" value="P-loop containing nucleotide triphosphate hydrolases"/>
    <property type="match status" value="3"/>
</dbReference>
<dbReference type="InterPro" id="IPR051309">
    <property type="entry name" value="ABCF_ATPase"/>
</dbReference>
<sequence length="594" mass="63688">MILVDLERVAARRPDRPLFEDLSITLRTGDRLGVVGRNGTGKSTLLRALAGVERPEEGTVRQGRDVRVGFLGQRPTLPPGDVRGAVGPHWEAAAVLERLGMGGLVEADVATLSGGQAKRVALARVLVDEVDLLVLDEPTNHLDLDAIAWLEDRLARFRGGLVVVTHDRHVLDRVTTRVLELDRGRGHLHDGGYSVYLAAAAARAQHEAKAESVRRNLARSELAWLRRGAPARTRKPKARIAAATANLEGRGPIVDRPGDLDLAGGGQWGGAPRLGSKVVRLHGVGHRFGAQDPLFEAVELDLGPGDRVGLVGPNGSGKSTLLEIISGRLEPSAGVVETGPTVRLGYYDQVGRDLDPAQLVRDAVAGPQGQPTWEQARLMERFWFDSDAQWAPIGTLSGGEQRRLQLLLVLAGMPNVLLLDEPSNDLDLDTLRVLEDHLDAWPGTVVVVSHDRALLERTVEDVLVLDGKGRTALAPGGYAGYAASRTTAGSRSTVPAMGGRPKAPEADQVPDQPGRVPAQTSRLRSPSTLRRLLGLAEREMADAAGERDRLVAELALGTGDHTTRARTAHALADAQSRLAEAEERWLAVAEELGT</sequence>
<dbReference type="InterPro" id="IPR027417">
    <property type="entry name" value="P-loop_NTPase"/>
</dbReference>
<evidence type="ECO:0000256" key="1">
    <source>
        <dbReference type="ARBA" id="ARBA00022741"/>
    </source>
</evidence>
<keyword evidence="3" id="KW-0175">Coiled coil</keyword>
<organism evidence="6">
    <name type="scientific">uncultured Acidimicrobiales bacterium</name>
    <dbReference type="NCBI Taxonomy" id="310071"/>
    <lineage>
        <taxon>Bacteria</taxon>
        <taxon>Bacillati</taxon>
        <taxon>Actinomycetota</taxon>
        <taxon>Acidimicrobiia</taxon>
        <taxon>Acidimicrobiales</taxon>
        <taxon>environmental samples</taxon>
    </lineage>
</organism>
<feature type="domain" description="ABC transporter" evidence="5">
    <location>
        <begin position="279"/>
        <end position="492"/>
    </location>
</feature>
<dbReference type="InterPro" id="IPR003593">
    <property type="entry name" value="AAA+_ATPase"/>
</dbReference>
<name>A0A6J4JG50_9ACTN</name>
<dbReference type="EMBL" id="CADCSZ010000216">
    <property type="protein sequence ID" value="CAA9275368.1"/>
    <property type="molecule type" value="Genomic_DNA"/>
</dbReference>
<dbReference type="PROSITE" id="PS00211">
    <property type="entry name" value="ABC_TRANSPORTER_1"/>
    <property type="match status" value="2"/>
</dbReference>
<dbReference type="PROSITE" id="PS50893">
    <property type="entry name" value="ABC_TRANSPORTER_2"/>
    <property type="match status" value="2"/>
</dbReference>
<dbReference type="InterPro" id="IPR003439">
    <property type="entry name" value="ABC_transporter-like_ATP-bd"/>
</dbReference>
<gene>
    <name evidence="6" type="ORF">AVDCRST_MAG76-3646</name>
</gene>
<dbReference type="SMART" id="SM00382">
    <property type="entry name" value="AAA"/>
    <property type="match status" value="2"/>
</dbReference>
<keyword evidence="2" id="KW-0067">ATP-binding</keyword>